<evidence type="ECO:0000256" key="4">
    <source>
        <dbReference type="SAM" id="MobiDB-lite"/>
    </source>
</evidence>
<dbReference type="Gene3D" id="1.10.150.50">
    <property type="entry name" value="Transcription Factor, Ets-1"/>
    <property type="match status" value="1"/>
</dbReference>
<dbReference type="EMBL" id="JNVN01002826">
    <property type="protein sequence ID" value="KHJ31518.1"/>
    <property type="molecule type" value="Genomic_DNA"/>
</dbReference>
<dbReference type="Pfam" id="PF00505">
    <property type="entry name" value="HMG_box"/>
    <property type="match status" value="1"/>
</dbReference>
<feature type="compositionally biased region" description="Basic and acidic residues" evidence="4">
    <location>
        <begin position="78"/>
        <end position="92"/>
    </location>
</feature>
<dbReference type="GO" id="GO:0010468">
    <property type="term" value="P:regulation of gene expression"/>
    <property type="evidence" value="ECO:0007669"/>
    <property type="project" value="TreeGrafter"/>
</dbReference>
<gene>
    <name evidence="6" type="ORF">EV44_g2383</name>
</gene>
<keyword evidence="7" id="KW-1185">Reference proteome</keyword>
<organism evidence="6 7">
    <name type="scientific">Uncinula necator</name>
    <name type="common">Grape powdery mildew</name>
    <dbReference type="NCBI Taxonomy" id="52586"/>
    <lineage>
        <taxon>Eukaryota</taxon>
        <taxon>Fungi</taxon>
        <taxon>Dikarya</taxon>
        <taxon>Ascomycota</taxon>
        <taxon>Pezizomycotina</taxon>
        <taxon>Leotiomycetes</taxon>
        <taxon>Erysiphales</taxon>
        <taxon>Erysiphaceae</taxon>
        <taxon>Erysiphe</taxon>
    </lineage>
</organism>
<dbReference type="STRING" id="52586.A0A0B1NZV6"/>
<dbReference type="GO" id="GO:0003677">
    <property type="term" value="F:DNA binding"/>
    <property type="evidence" value="ECO:0007669"/>
    <property type="project" value="UniProtKB-UniRule"/>
</dbReference>
<dbReference type="Proteomes" id="UP000030854">
    <property type="component" value="Unassembled WGS sequence"/>
</dbReference>
<evidence type="ECO:0000256" key="1">
    <source>
        <dbReference type="ARBA" id="ARBA00023125"/>
    </source>
</evidence>
<evidence type="ECO:0000256" key="3">
    <source>
        <dbReference type="PROSITE-ProRule" id="PRU00267"/>
    </source>
</evidence>
<dbReference type="InterPro" id="IPR013761">
    <property type="entry name" value="SAM/pointed_sf"/>
</dbReference>
<dbReference type="PROSITE" id="PS50118">
    <property type="entry name" value="HMG_BOX_2"/>
    <property type="match status" value="1"/>
</dbReference>
<dbReference type="PANTHER" id="PTHR46040:SF3">
    <property type="entry name" value="HIGH MOBILITY GROUP PROTEIN 2"/>
    <property type="match status" value="1"/>
</dbReference>
<feature type="domain" description="HMG box" evidence="5">
    <location>
        <begin position="114"/>
        <end position="180"/>
    </location>
</feature>
<dbReference type="SMART" id="SM00398">
    <property type="entry name" value="HMG"/>
    <property type="match status" value="1"/>
</dbReference>
<dbReference type="InterPro" id="IPR051965">
    <property type="entry name" value="ChromReg_NeuronalGeneExpr"/>
</dbReference>
<dbReference type="GO" id="GO:0005634">
    <property type="term" value="C:nucleus"/>
    <property type="evidence" value="ECO:0007669"/>
    <property type="project" value="UniProtKB-UniRule"/>
</dbReference>
<dbReference type="SUPFAM" id="SSF47095">
    <property type="entry name" value="HMG-box"/>
    <property type="match status" value="1"/>
</dbReference>
<feature type="region of interest" description="Disordered" evidence="4">
    <location>
        <begin position="199"/>
        <end position="273"/>
    </location>
</feature>
<dbReference type="PANTHER" id="PTHR46040">
    <property type="entry name" value="HIGH MOBILITY GROUP PROTEIN 2"/>
    <property type="match status" value="1"/>
</dbReference>
<feature type="compositionally biased region" description="Basic and acidic residues" evidence="4">
    <location>
        <begin position="262"/>
        <end position="273"/>
    </location>
</feature>
<protein>
    <submittedName>
        <fullName evidence="6">Putative hmg box protein</fullName>
    </submittedName>
</protein>
<feature type="region of interest" description="Disordered" evidence="4">
    <location>
        <begin position="73"/>
        <end position="118"/>
    </location>
</feature>
<evidence type="ECO:0000313" key="7">
    <source>
        <dbReference type="Proteomes" id="UP000030854"/>
    </source>
</evidence>
<dbReference type="SMART" id="SM00454">
    <property type="entry name" value="SAM"/>
    <property type="match status" value="1"/>
</dbReference>
<comment type="caution">
    <text evidence="6">The sequence shown here is derived from an EMBL/GenBank/DDBJ whole genome shotgun (WGS) entry which is preliminary data.</text>
</comment>
<dbReference type="AlphaFoldDB" id="A0A0B1NZV6"/>
<keyword evidence="1 3" id="KW-0238">DNA-binding</keyword>
<name>A0A0B1NZV6_UNCNE</name>
<reference evidence="6 7" key="1">
    <citation type="journal article" date="2014" name="BMC Genomics">
        <title>Adaptive genomic structural variation in the grape powdery mildew pathogen, Erysiphe necator.</title>
        <authorList>
            <person name="Jones L."/>
            <person name="Riaz S."/>
            <person name="Morales-Cruz A."/>
            <person name="Amrine K.C."/>
            <person name="McGuire B."/>
            <person name="Gubler W.D."/>
            <person name="Walker M.A."/>
            <person name="Cantu D."/>
        </authorList>
    </citation>
    <scope>NUCLEOTIDE SEQUENCE [LARGE SCALE GENOMIC DNA]</scope>
    <source>
        <strain evidence="7">c</strain>
    </source>
</reference>
<feature type="compositionally biased region" description="Basic and acidic residues" evidence="4">
    <location>
        <begin position="208"/>
        <end position="219"/>
    </location>
</feature>
<sequence length="499" mass="56654">MSDLRSIFAELGLCQYLDDFIDQGFDSWQTILDIQESDFDVLKVKLGHRRKLQRKIANSRGYSFDRALESQDSPLFDRSAEEPPKVKNDAKDPGATLGTKRKYRRHPKPDENAPERPPSAYVIFSNKMREELKGRNLSFTEIAKLVGEKWQNLSFTQKEQFEQQASTAKEKYNNELIEYKKTNMFKEYSRYLADFKARHSRQNSGETDNLKRLKLEEPPINRNGSVTSNTASQTEESSNSNSDTASSDSTPSSTTSPWSQLKVHEESPARDISKLSSTAAFGSTISPNVVKSPVTNSPTHLLKFQDVSLNSSPLSHFSSRSLPDKSSYFQQMKENEAGEIHLSPPQLLPHLQPSYQFHSQTHQLLLEKQDPVSKSPRNCSVLNRICPAPASLRILMEPSIDRTNQTPPIFTDHKIDDRFERQLPPLLPNSLSPKSQTQDTIKQDQASSKFFNHLICNSSVQIPPIRYLSDYNDRQTLKMISTSSCDNMKHVSTSVSFKS</sequence>
<feature type="compositionally biased region" description="Low complexity" evidence="4">
    <location>
        <begin position="227"/>
        <end position="260"/>
    </location>
</feature>
<dbReference type="InterPro" id="IPR001660">
    <property type="entry name" value="SAM"/>
</dbReference>
<evidence type="ECO:0000259" key="5">
    <source>
        <dbReference type="PROSITE" id="PS50118"/>
    </source>
</evidence>
<dbReference type="InterPro" id="IPR036910">
    <property type="entry name" value="HMG_box_dom_sf"/>
</dbReference>
<dbReference type="InterPro" id="IPR009071">
    <property type="entry name" value="HMG_box_dom"/>
</dbReference>
<dbReference type="HOGENOM" id="CLU_025284_3_0_1"/>
<evidence type="ECO:0000256" key="2">
    <source>
        <dbReference type="ARBA" id="ARBA00023242"/>
    </source>
</evidence>
<accession>A0A0B1NZV6</accession>
<proteinExistence type="predicted"/>
<keyword evidence="2 3" id="KW-0539">Nucleus</keyword>
<dbReference type="Pfam" id="PF00536">
    <property type="entry name" value="SAM_1"/>
    <property type="match status" value="1"/>
</dbReference>
<evidence type="ECO:0000313" key="6">
    <source>
        <dbReference type="EMBL" id="KHJ31518.1"/>
    </source>
</evidence>
<dbReference type="SUPFAM" id="SSF47769">
    <property type="entry name" value="SAM/Pointed domain"/>
    <property type="match status" value="1"/>
</dbReference>
<feature type="DNA-binding region" description="HMG box" evidence="3">
    <location>
        <begin position="114"/>
        <end position="180"/>
    </location>
</feature>
<dbReference type="Gene3D" id="1.10.30.10">
    <property type="entry name" value="High mobility group box domain"/>
    <property type="match status" value="1"/>
</dbReference>